<dbReference type="InterPro" id="IPR029063">
    <property type="entry name" value="SAM-dependent_MTases_sf"/>
</dbReference>
<evidence type="ECO:0000259" key="1">
    <source>
        <dbReference type="Pfam" id="PF08241"/>
    </source>
</evidence>
<dbReference type="InterPro" id="IPR013216">
    <property type="entry name" value="Methyltransf_11"/>
</dbReference>
<accession>A0A1G2NG76</accession>
<dbReference type="PANTHER" id="PTHR45036:SF1">
    <property type="entry name" value="METHYLTRANSFERASE LIKE 7A"/>
    <property type="match status" value="1"/>
</dbReference>
<comment type="caution">
    <text evidence="2">The sequence shown here is derived from an EMBL/GenBank/DDBJ whole genome shotgun (WGS) entry which is preliminary data.</text>
</comment>
<name>A0A1G2NG76_9BACT</name>
<dbReference type="CDD" id="cd02440">
    <property type="entry name" value="AdoMet_MTases"/>
    <property type="match status" value="1"/>
</dbReference>
<organism evidence="2 3">
    <name type="scientific">Candidatus Taylorbacteria bacterium RIFCSPLOWO2_01_FULL_48_100</name>
    <dbReference type="NCBI Taxonomy" id="1802322"/>
    <lineage>
        <taxon>Bacteria</taxon>
        <taxon>Candidatus Tayloriibacteriota</taxon>
    </lineage>
</organism>
<reference evidence="2 3" key="1">
    <citation type="journal article" date="2016" name="Nat. Commun.">
        <title>Thousands of microbial genomes shed light on interconnected biogeochemical processes in an aquifer system.</title>
        <authorList>
            <person name="Anantharaman K."/>
            <person name="Brown C.T."/>
            <person name="Hug L.A."/>
            <person name="Sharon I."/>
            <person name="Castelle C.J."/>
            <person name="Probst A.J."/>
            <person name="Thomas B.C."/>
            <person name="Singh A."/>
            <person name="Wilkins M.J."/>
            <person name="Karaoz U."/>
            <person name="Brodie E.L."/>
            <person name="Williams K.H."/>
            <person name="Hubbard S.S."/>
            <person name="Banfield J.F."/>
        </authorList>
    </citation>
    <scope>NUCLEOTIDE SEQUENCE [LARGE SCALE GENOMIC DNA]</scope>
</reference>
<gene>
    <name evidence="2" type="ORF">A2938_01235</name>
</gene>
<dbReference type="SUPFAM" id="SSF53335">
    <property type="entry name" value="S-adenosyl-L-methionine-dependent methyltransferases"/>
    <property type="match status" value="1"/>
</dbReference>
<dbReference type="AlphaFoldDB" id="A0A1G2NG76"/>
<dbReference type="Pfam" id="PF08241">
    <property type="entry name" value="Methyltransf_11"/>
    <property type="match status" value="1"/>
</dbReference>
<proteinExistence type="predicted"/>
<dbReference type="InterPro" id="IPR052356">
    <property type="entry name" value="Thiol_S-MT"/>
</dbReference>
<protein>
    <recommendedName>
        <fullName evidence="1">Methyltransferase type 11 domain-containing protein</fullName>
    </recommendedName>
</protein>
<dbReference type="EMBL" id="MHSA01000012">
    <property type="protein sequence ID" value="OHA34469.1"/>
    <property type="molecule type" value="Genomic_DNA"/>
</dbReference>
<evidence type="ECO:0000313" key="2">
    <source>
        <dbReference type="EMBL" id="OHA34469.1"/>
    </source>
</evidence>
<dbReference type="Gene3D" id="3.40.50.150">
    <property type="entry name" value="Vaccinia Virus protein VP39"/>
    <property type="match status" value="1"/>
</dbReference>
<dbReference type="PANTHER" id="PTHR45036">
    <property type="entry name" value="METHYLTRANSFERASE LIKE 7B"/>
    <property type="match status" value="1"/>
</dbReference>
<sequence>MNNIRNIKDIYNRNARWYDFLVKPIEFFLLRKKRRKLVVPLSGKILEIGVGTGANLAYYRNDISFIGVDASPEMLKIAQRKAERHGISADFREMDAENLEFPDGYFDAVVSTLTLCTVPHPVQAVREMARVCKGGGRLLFLEHGKSCIGLVARLQEGKSGKHFQKHGCRLLSDPLNIIASAGLHIKISKRFFLGIFQQIEATASHTHI</sequence>
<dbReference type="GO" id="GO:0008757">
    <property type="term" value="F:S-adenosylmethionine-dependent methyltransferase activity"/>
    <property type="evidence" value="ECO:0007669"/>
    <property type="project" value="InterPro"/>
</dbReference>
<evidence type="ECO:0000313" key="3">
    <source>
        <dbReference type="Proteomes" id="UP000177797"/>
    </source>
</evidence>
<feature type="domain" description="Methyltransferase type 11" evidence="1">
    <location>
        <begin position="46"/>
        <end position="140"/>
    </location>
</feature>
<dbReference type="Proteomes" id="UP000177797">
    <property type="component" value="Unassembled WGS sequence"/>
</dbReference>